<feature type="compositionally biased region" description="Acidic residues" evidence="4">
    <location>
        <begin position="428"/>
        <end position="444"/>
    </location>
</feature>
<dbReference type="GO" id="GO:0010792">
    <property type="term" value="P:DNA double-strand break processing involved in repair via single-strand annealing"/>
    <property type="evidence" value="ECO:0007669"/>
    <property type="project" value="TreeGrafter"/>
</dbReference>
<keyword evidence="3" id="KW-0539">Nucleus</keyword>
<feature type="compositionally biased region" description="Polar residues" evidence="4">
    <location>
        <begin position="251"/>
        <end position="265"/>
    </location>
</feature>
<evidence type="ECO:0000256" key="4">
    <source>
        <dbReference type="SAM" id="MobiDB-lite"/>
    </source>
</evidence>
<dbReference type="PANTHER" id="PTHR15107:SF0">
    <property type="entry name" value="DNA ENDONUCLEASE ACTIVATOR CTP1 C-TERMINAL DOMAIN-CONTAINING PROTEIN"/>
    <property type="match status" value="1"/>
</dbReference>
<dbReference type="Proteomes" id="UP000703661">
    <property type="component" value="Unassembled WGS sequence"/>
</dbReference>
<dbReference type="PANTHER" id="PTHR15107">
    <property type="entry name" value="RETINOBLASTOMA BINDING PROTEIN 8"/>
    <property type="match status" value="1"/>
</dbReference>
<evidence type="ECO:0000256" key="1">
    <source>
        <dbReference type="ARBA" id="ARBA00004123"/>
    </source>
</evidence>
<name>A0A9P6SXT2_9FUNG</name>
<sequence length="864" mass="97661">MRSRSLPPVPADVTHGPDELNSRPMQHRHENDDHDNVFISTTSAATTTAATPTLKIKTQSKRPSAIDATPGLMGPQLQECLAQAAQCAQDLQDRYQGSSSSSKGPVTGPSKQNDGDVCNESFSSFVSQSISQILDYMAPSNGSKEPKLPPLSKGSYSVANSTTSRDGGETEHTLRSALKSSSKSRPCTCGCQEEIKAWKARCDFAENQATLLEMRCEKTNIMMDAYKAKWTQWKETVVREQYQRRMKAAMSPQSARYMSLSSSKNQSQQQQQQQQQQQPQQNQQGQQGRRKKVFFTSDNTRRVRLGTEESNSSQKRQEVTERNTLFNQLITRVPEVSTTVRSSTPTNRALQTGTNSVSSPHVAFDDKDDNISSSNDDDATEEPVQRKPITYVLDSEENDTSVDYGEQPMSLTFPSDLALRRRGQGFSELEENDDDDDDDEDDGLDSSGREENRGFESSSRAQSKRRQYIDDSPTTRITERNQRRTAAISHRENLRRQQSPCTTDLCKVDDENTAGMLSIASDRSSPPMFDSEDYVTLYRSRKTSVKQDSDSAHTSLPHTPKSTSRNIQQDGSADRGRVFVPETPLELQGITPKKENEILTQSPLKPTSTHPNAVQQTSIPGGNLPNPMREATTNETESALHQYIQSQSPGGADESDKENKAPQVQAQVHEIHSSSDLEVYEKEDSFVEEGTCQGQGQGQRRSGEINHPKGRLQKQEQLRAQQAAIDVPEERIYNFTERRKDKRKQMHGHDCACCRRFYELTGPLPLPDGYNAFFTPAPRPGEKEVWEKSAEEKLQDRIQQISRHRVQHEEPLTPPGFWDTDFPSTQERIEWDKIAAERRERKKQRMEHQLQKQQQLQQQKRRRQ</sequence>
<feature type="domain" description="DNA endonuclease activator Ctp1 C-terminal" evidence="5">
    <location>
        <begin position="733"/>
        <end position="827"/>
    </location>
</feature>
<feature type="region of interest" description="Disordered" evidence="4">
    <location>
        <begin position="683"/>
        <end position="713"/>
    </location>
</feature>
<proteinExistence type="predicted"/>
<feature type="compositionally biased region" description="Polar residues" evidence="4">
    <location>
        <begin position="336"/>
        <end position="359"/>
    </location>
</feature>
<evidence type="ECO:0000256" key="2">
    <source>
        <dbReference type="ARBA" id="ARBA00022763"/>
    </source>
</evidence>
<evidence type="ECO:0000259" key="5">
    <source>
        <dbReference type="Pfam" id="PF08573"/>
    </source>
</evidence>
<dbReference type="GO" id="GO:0003684">
    <property type="term" value="F:damaged DNA binding"/>
    <property type="evidence" value="ECO:0007669"/>
    <property type="project" value="TreeGrafter"/>
</dbReference>
<dbReference type="EMBL" id="JAAAID010001535">
    <property type="protein sequence ID" value="KAG0009642.1"/>
    <property type="molecule type" value="Genomic_DNA"/>
</dbReference>
<feature type="compositionally biased region" description="Polar residues" evidence="4">
    <location>
        <begin position="631"/>
        <end position="649"/>
    </location>
</feature>
<feature type="region of interest" description="Disordered" evidence="4">
    <location>
        <begin position="804"/>
        <end position="824"/>
    </location>
</feature>
<accession>A0A9P6SXT2</accession>
<feature type="compositionally biased region" description="Basic and acidic residues" evidence="4">
    <location>
        <begin position="15"/>
        <end position="34"/>
    </location>
</feature>
<keyword evidence="7" id="KW-1185">Reference proteome</keyword>
<feature type="compositionally biased region" description="Basic and acidic residues" evidence="4">
    <location>
        <begin position="701"/>
        <end position="713"/>
    </location>
</feature>
<feature type="compositionally biased region" description="Polar residues" evidence="4">
    <location>
        <begin position="95"/>
        <end position="112"/>
    </location>
</feature>
<feature type="region of interest" description="Disordered" evidence="4">
    <location>
        <begin position="48"/>
        <end position="71"/>
    </location>
</feature>
<dbReference type="InterPro" id="IPR013882">
    <property type="entry name" value="Ctp1_C"/>
</dbReference>
<organism evidence="6 7">
    <name type="scientific">Entomortierella chlamydospora</name>
    <dbReference type="NCBI Taxonomy" id="101097"/>
    <lineage>
        <taxon>Eukaryota</taxon>
        <taxon>Fungi</taxon>
        <taxon>Fungi incertae sedis</taxon>
        <taxon>Mucoromycota</taxon>
        <taxon>Mortierellomycotina</taxon>
        <taxon>Mortierellomycetes</taxon>
        <taxon>Mortierellales</taxon>
        <taxon>Mortierellaceae</taxon>
        <taxon>Entomortierella</taxon>
    </lineage>
</organism>
<comment type="caution">
    <text evidence="6">The sequence shown here is derived from an EMBL/GenBank/DDBJ whole genome shotgun (WGS) entry which is preliminary data.</text>
</comment>
<feature type="compositionally biased region" description="Low complexity" evidence="4">
    <location>
        <begin position="266"/>
        <end position="287"/>
    </location>
</feature>
<feature type="region of interest" description="Disordered" evidence="4">
    <location>
        <begin position="138"/>
        <end position="186"/>
    </location>
</feature>
<comment type="subcellular location">
    <subcellularLocation>
        <location evidence="1">Nucleus</location>
    </subcellularLocation>
</comment>
<feature type="region of interest" description="Disordered" evidence="4">
    <location>
        <begin position="244"/>
        <end position="323"/>
    </location>
</feature>
<feature type="region of interest" description="Disordered" evidence="4">
    <location>
        <begin position="541"/>
        <end position="577"/>
    </location>
</feature>
<dbReference type="AlphaFoldDB" id="A0A9P6SXT2"/>
<protein>
    <recommendedName>
        <fullName evidence="5">DNA endonuclease activator Ctp1 C-terminal domain-containing protein</fullName>
    </recommendedName>
</protein>
<evidence type="ECO:0000313" key="6">
    <source>
        <dbReference type="EMBL" id="KAG0009642.1"/>
    </source>
</evidence>
<feature type="region of interest" description="Disordered" evidence="4">
    <location>
        <begin position="336"/>
        <end position="507"/>
    </location>
</feature>
<feature type="compositionally biased region" description="Low complexity" evidence="4">
    <location>
        <begin position="175"/>
        <end position="185"/>
    </location>
</feature>
<keyword evidence="2" id="KW-0227">DNA damage</keyword>
<reference evidence="6" key="1">
    <citation type="journal article" date="2020" name="Fungal Divers.">
        <title>Resolving the Mortierellaceae phylogeny through synthesis of multi-gene phylogenetics and phylogenomics.</title>
        <authorList>
            <person name="Vandepol N."/>
            <person name="Liber J."/>
            <person name="Desiro A."/>
            <person name="Na H."/>
            <person name="Kennedy M."/>
            <person name="Barry K."/>
            <person name="Grigoriev I.V."/>
            <person name="Miller A.N."/>
            <person name="O'Donnell K."/>
            <person name="Stajich J.E."/>
            <person name="Bonito G."/>
        </authorList>
    </citation>
    <scope>NUCLEOTIDE SEQUENCE</scope>
    <source>
        <strain evidence="6">NRRL 2769</strain>
    </source>
</reference>
<feature type="region of interest" description="Disordered" evidence="4">
    <location>
        <begin position="1"/>
        <end position="34"/>
    </location>
</feature>
<dbReference type="Pfam" id="PF08573">
    <property type="entry name" value="SAE2"/>
    <property type="match status" value="1"/>
</dbReference>
<evidence type="ECO:0000313" key="7">
    <source>
        <dbReference type="Proteomes" id="UP000703661"/>
    </source>
</evidence>
<evidence type="ECO:0000256" key="3">
    <source>
        <dbReference type="ARBA" id="ARBA00023242"/>
    </source>
</evidence>
<feature type="region of interest" description="Disordered" evidence="4">
    <location>
        <begin position="839"/>
        <end position="864"/>
    </location>
</feature>
<dbReference type="GO" id="GO:0005634">
    <property type="term" value="C:nucleus"/>
    <property type="evidence" value="ECO:0007669"/>
    <property type="project" value="UniProtKB-SubCell"/>
</dbReference>
<feature type="compositionally biased region" description="Polar residues" evidence="4">
    <location>
        <begin position="602"/>
        <end position="620"/>
    </location>
</feature>
<feature type="region of interest" description="Disordered" evidence="4">
    <location>
        <begin position="602"/>
        <end position="669"/>
    </location>
</feature>
<gene>
    <name evidence="6" type="ORF">BGZ80_002198</name>
</gene>
<dbReference type="InterPro" id="IPR033316">
    <property type="entry name" value="RBBP8-like"/>
</dbReference>
<feature type="region of interest" description="Disordered" evidence="4">
    <location>
        <begin position="92"/>
        <end position="118"/>
    </location>
</feature>
<feature type="compositionally biased region" description="Polar residues" evidence="4">
    <location>
        <begin position="552"/>
        <end position="571"/>
    </location>
</feature>
<feature type="compositionally biased region" description="Polar residues" evidence="4">
    <location>
        <begin position="154"/>
        <end position="165"/>
    </location>
</feature>